<evidence type="ECO:0000256" key="2">
    <source>
        <dbReference type="ARBA" id="ARBA00022448"/>
    </source>
</evidence>
<evidence type="ECO:0000313" key="9">
    <source>
        <dbReference type="EMBL" id="TLS53884.1"/>
    </source>
</evidence>
<dbReference type="OrthoDB" id="2665012at2"/>
<evidence type="ECO:0000256" key="6">
    <source>
        <dbReference type="ARBA" id="ARBA00023136"/>
    </source>
</evidence>
<dbReference type="InterPro" id="IPR000515">
    <property type="entry name" value="MetI-like"/>
</dbReference>
<feature type="transmembrane region" description="Helical" evidence="7">
    <location>
        <begin position="254"/>
        <end position="274"/>
    </location>
</feature>
<comment type="similarity">
    <text evidence="7">Belongs to the binding-protein-dependent transport system permease family.</text>
</comment>
<dbReference type="EMBL" id="VCIW01000001">
    <property type="protein sequence ID" value="TLS53884.1"/>
    <property type="molecule type" value="Genomic_DNA"/>
</dbReference>
<dbReference type="GO" id="GO:0055085">
    <property type="term" value="P:transmembrane transport"/>
    <property type="evidence" value="ECO:0007669"/>
    <property type="project" value="InterPro"/>
</dbReference>
<dbReference type="RefSeq" id="WP_138191442.1">
    <property type="nucleotide sequence ID" value="NZ_VCIW01000001.1"/>
</dbReference>
<dbReference type="Gene3D" id="1.10.3720.10">
    <property type="entry name" value="MetI-like"/>
    <property type="match status" value="1"/>
</dbReference>
<gene>
    <name evidence="9" type="ORF">FE782_00560</name>
</gene>
<evidence type="ECO:0000259" key="8">
    <source>
        <dbReference type="PROSITE" id="PS50928"/>
    </source>
</evidence>
<comment type="caution">
    <text evidence="9">The sequence shown here is derived from an EMBL/GenBank/DDBJ whole genome shotgun (WGS) entry which is preliminary data.</text>
</comment>
<dbReference type="PANTHER" id="PTHR43744">
    <property type="entry name" value="ABC TRANSPORTER PERMEASE PROTEIN MG189-RELATED-RELATED"/>
    <property type="match status" value="1"/>
</dbReference>
<feature type="transmembrane region" description="Helical" evidence="7">
    <location>
        <begin position="138"/>
        <end position="158"/>
    </location>
</feature>
<feature type="transmembrane region" description="Helical" evidence="7">
    <location>
        <begin position="67"/>
        <end position="94"/>
    </location>
</feature>
<keyword evidence="10" id="KW-1185">Reference proteome</keyword>
<organism evidence="9 10">
    <name type="scientific">Paenibacillus antri</name>
    <dbReference type="NCBI Taxonomy" id="2582848"/>
    <lineage>
        <taxon>Bacteria</taxon>
        <taxon>Bacillati</taxon>
        <taxon>Bacillota</taxon>
        <taxon>Bacilli</taxon>
        <taxon>Bacillales</taxon>
        <taxon>Paenibacillaceae</taxon>
        <taxon>Paenibacillus</taxon>
    </lineage>
</organism>
<feature type="transmembrane region" description="Helical" evidence="7">
    <location>
        <begin position="106"/>
        <end position="126"/>
    </location>
</feature>
<evidence type="ECO:0000256" key="3">
    <source>
        <dbReference type="ARBA" id="ARBA00022475"/>
    </source>
</evidence>
<protein>
    <submittedName>
        <fullName evidence="9">Carbohydrate ABC transporter permease</fullName>
    </submittedName>
</protein>
<keyword evidence="6 7" id="KW-0472">Membrane</keyword>
<evidence type="ECO:0000256" key="4">
    <source>
        <dbReference type="ARBA" id="ARBA00022692"/>
    </source>
</evidence>
<dbReference type="PANTHER" id="PTHR43744:SF9">
    <property type="entry name" value="POLYGALACTURONAN_RHAMNOGALACTURONAN TRANSPORT SYSTEM PERMEASE PROTEIN YTCP"/>
    <property type="match status" value="1"/>
</dbReference>
<dbReference type="PROSITE" id="PS50928">
    <property type="entry name" value="ABC_TM1"/>
    <property type="match status" value="1"/>
</dbReference>
<accession>A0A5R9GK23</accession>
<evidence type="ECO:0000313" key="10">
    <source>
        <dbReference type="Proteomes" id="UP000309676"/>
    </source>
</evidence>
<feature type="domain" description="ABC transmembrane type-1" evidence="8">
    <location>
        <begin position="71"/>
        <end position="272"/>
    </location>
</feature>
<dbReference type="CDD" id="cd06261">
    <property type="entry name" value="TM_PBP2"/>
    <property type="match status" value="1"/>
</dbReference>
<keyword evidence="2 7" id="KW-0813">Transport</keyword>
<comment type="subcellular location">
    <subcellularLocation>
        <location evidence="1 7">Cell membrane</location>
        <topology evidence="1 7">Multi-pass membrane protein</topology>
    </subcellularLocation>
</comment>
<dbReference type="AlphaFoldDB" id="A0A5R9GK23"/>
<evidence type="ECO:0000256" key="5">
    <source>
        <dbReference type="ARBA" id="ARBA00022989"/>
    </source>
</evidence>
<evidence type="ECO:0000256" key="1">
    <source>
        <dbReference type="ARBA" id="ARBA00004651"/>
    </source>
</evidence>
<dbReference type="Proteomes" id="UP000309676">
    <property type="component" value="Unassembled WGS sequence"/>
</dbReference>
<dbReference type="SUPFAM" id="SSF161098">
    <property type="entry name" value="MetI-like"/>
    <property type="match status" value="1"/>
</dbReference>
<feature type="transmembrane region" description="Helical" evidence="7">
    <location>
        <begin position="179"/>
        <end position="202"/>
    </location>
</feature>
<evidence type="ECO:0000256" key="7">
    <source>
        <dbReference type="RuleBase" id="RU363032"/>
    </source>
</evidence>
<keyword evidence="5 7" id="KW-1133">Transmembrane helix</keyword>
<reference evidence="9 10" key="1">
    <citation type="submission" date="2019-05" db="EMBL/GenBank/DDBJ databases">
        <authorList>
            <person name="Narsing Rao M.P."/>
            <person name="Li W.J."/>
        </authorList>
    </citation>
    <scope>NUCLEOTIDE SEQUENCE [LARGE SCALE GENOMIC DNA]</scope>
    <source>
        <strain evidence="9 10">SYSU_K30003</strain>
    </source>
</reference>
<dbReference type="GO" id="GO:0005886">
    <property type="term" value="C:plasma membrane"/>
    <property type="evidence" value="ECO:0007669"/>
    <property type="project" value="UniProtKB-SubCell"/>
</dbReference>
<name>A0A5R9GK23_9BACL</name>
<sequence length="289" mass="32073">MTKRVSVFDVGLATVLLFLCGLMLAPLIHIISISLSDPLFAQAKLVYFWPKGLQFGVYQKIFAMDEMWRAMGVSIVVTVGGTLITLVLTSMLSYSLTRGRMPYRKLVMKLILITFVFPAPIIPSFLLVKSIGMLDTLWALMIPAATSAFGVIIMKTFFQGVSNELLDAAKIDGCTEAGIFTRIVLPLSKSVLATIGLFQAVYHWNAYFPALMFIRSKELYPLQVLLQNLVVKKGVNNFMGDVQFELSMPVTPEMMSAGIIVFATIPILLVYPFLQKYFVKGAMLGSLKE</sequence>
<proteinExistence type="inferred from homology"/>
<keyword evidence="3" id="KW-1003">Cell membrane</keyword>
<dbReference type="Pfam" id="PF00528">
    <property type="entry name" value="BPD_transp_1"/>
    <property type="match status" value="1"/>
</dbReference>
<dbReference type="InterPro" id="IPR035906">
    <property type="entry name" value="MetI-like_sf"/>
</dbReference>
<keyword evidence="4 7" id="KW-0812">Transmembrane</keyword>